<dbReference type="Proteomes" id="UP001231649">
    <property type="component" value="Chromosome 22"/>
</dbReference>
<keyword evidence="2" id="KW-1185">Reference proteome</keyword>
<proteinExistence type="predicted"/>
<evidence type="ECO:0000313" key="2">
    <source>
        <dbReference type="Proteomes" id="UP001231649"/>
    </source>
</evidence>
<gene>
    <name evidence="1" type="ORF">PYW08_008752</name>
</gene>
<reference evidence="1" key="1">
    <citation type="submission" date="2023-03" db="EMBL/GenBank/DDBJ databases">
        <title>Chromosome-level genomes of two armyworms, Mythimna separata and Mythimna loreyi, provide insights into the biosynthesis and reception of sex pheromones.</title>
        <authorList>
            <person name="Zhao H."/>
        </authorList>
    </citation>
    <scope>NUCLEOTIDE SEQUENCE</scope>
    <source>
        <strain evidence="1">BeijingLab</strain>
    </source>
</reference>
<organism evidence="1 2">
    <name type="scientific">Mythimna loreyi</name>
    <dbReference type="NCBI Taxonomy" id="667449"/>
    <lineage>
        <taxon>Eukaryota</taxon>
        <taxon>Metazoa</taxon>
        <taxon>Ecdysozoa</taxon>
        <taxon>Arthropoda</taxon>
        <taxon>Hexapoda</taxon>
        <taxon>Insecta</taxon>
        <taxon>Pterygota</taxon>
        <taxon>Neoptera</taxon>
        <taxon>Endopterygota</taxon>
        <taxon>Lepidoptera</taxon>
        <taxon>Glossata</taxon>
        <taxon>Ditrysia</taxon>
        <taxon>Noctuoidea</taxon>
        <taxon>Noctuidae</taxon>
        <taxon>Noctuinae</taxon>
        <taxon>Hadenini</taxon>
        <taxon>Mythimna</taxon>
    </lineage>
</organism>
<protein>
    <submittedName>
        <fullName evidence="1">Uncharacterized protein</fullName>
    </submittedName>
</protein>
<accession>A0ACC2Q9H5</accession>
<comment type="caution">
    <text evidence="1">The sequence shown here is derived from an EMBL/GenBank/DDBJ whole genome shotgun (WGS) entry which is preliminary data.</text>
</comment>
<name>A0ACC2Q9H5_9NEOP</name>
<dbReference type="EMBL" id="CM056798">
    <property type="protein sequence ID" value="KAJ8711798.1"/>
    <property type="molecule type" value="Genomic_DNA"/>
</dbReference>
<evidence type="ECO:0000313" key="1">
    <source>
        <dbReference type="EMBL" id="KAJ8711798.1"/>
    </source>
</evidence>
<sequence length="457" mass="51498">MHSISGWKLARRPNYVTNTDKDYPYSECPFLGEYHLKKLPPSLNALIEHVDYWGEGRIVHQHGISGFSDCYNVNHTYQLVSNGPDKNRKIPNRIPVVNYTNCDTSGYIKDNSVKTVTIMGAPINNSCAEDIARMVNSDQGKVVAYGFETNSAAIRNLIRELKKKDLFLCPRYTLPSELQGLSLFNSDLTFLNLSMLKDQLYNYVAEAAYDIAVEITKTMDTENGYEAINKVVTKLLGAGSTNVMTYAYKLLNSGGDEVIRKSFPDAIQLVLKGEVVTIVNKQYQQALKLDANVDSYNDRLAWGDKSDKTSRRVSWKFNPIWENDKVVFKINNMDCNMFLKLDANTDSLGDRKSWGSTNDNEINHEYYVEPSMKDGTLVFRIINYQYNQALKLDANVDSYGDRLLWGHNGDPHGANSALDWIIAANKTWERDTVGILLAAFACYYIGTSESSTSSSLS</sequence>